<feature type="domain" description="ABC transporter" evidence="8">
    <location>
        <begin position="5"/>
        <end position="251"/>
    </location>
</feature>
<dbReference type="EMBL" id="FMAG01000004">
    <property type="protein sequence ID" value="SCB33522.1"/>
    <property type="molecule type" value="Genomic_DNA"/>
</dbReference>
<dbReference type="InterPro" id="IPR050166">
    <property type="entry name" value="ABC_transporter_ATP-bind"/>
</dbReference>
<dbReference type="InterPro" id="IPR003593">
    <property type="entry name" value="AAA+_ATPase"/>
</dbReference>
<gene>
    <name evidence="9" type="ORF">GA0061103_4634</name>
</gene>
<dbReference type="PANTHER" id="PTHR42788:SF7">
    <property type="entry name" value="NITRATE ABC TRANSPORTER ATP-BINDING PROTEIN"/>
    <property type="match status" value="1"/>
</dbReference>
<dbReference type="PANTHER" id="PTHR42788">
    <property type="entry name" value="TAURINE IMPORT ATP-BINDING PROTEIN-RELATED"/>
    <property type="match status" value="1"/>
</dbReference>
<evidence type="ECO:0000256" key="1">
    <source>
        <dbReference type="ARBA" id="ARBA00004202"/>
    </source>
</evidence>
<organism evidence="9 10">
    <name type="scientific">Rhizobium multihospitium</name>
    <dbReference type="NCBI Taxonomy" id="410764"/>
    <lineage>
        <taxon>Bacteria</taxon>
        <taxon>Pseudomonadati</taxon>
        <taxon>Pseudomonadota</taxon>
        <taxon>Alphaproteobacteria</taxon>
        <taxon>Hyphomicrobiales</taxon>
        <taxon>Rhizobiaceae</taxon>
        <taxon>Rhizobium/Agrobacterium group</taxon>
        <taxon>Rhizobium</taxon>
    </lineage>
</organism>
<accession>A0A1C3W0I0</accession>
<sequence length="266" mass="28128">MMLNLDTISVTFNPGTALEVAALRGISLAIPEGQFVTVIGSNGAGKSTMLSAIAGAIAPDRGRIVVDGVDVTRLSTQGRATFIGRVFQDPRIGTCEALTVEENLALASARAGRRGLSLALGRRSGRTRFEEQLAALGLGLETKLRARIGTLSGGQRQAVSLLMATLLPMKLLLLDEHTAALDPKAASRILALSAEISERQHLTTLMVTHSMRHALDYGERTIMMSGGRIVLDVAGDERTGYDVPDLIALFGAVSGGEIAEDRLLLV</sequence>
<dbReference type="GO" id="GO:0016887">
    <property type="term" value="F:ATP hydrolysis activity"/>
    <property type="evidence" value="ECO:0007669"/>
    <property type="project" value="InterPro"/>
</dbReference>
<dbReference type="PROSITE" id="PS00211">
    <property type="entry name" value="ABC_TRANSPORTER_1"/>
    <property type="match status" value="1"/>
</dbReference>
<reference evidence="10" key="1">
    <citation type="submission" date="2016-08" db="EMBL/GenBank/DDBJ databases">
        <authorList>
            <person name="Varghese N."/>
            <person name="Submissions Spin"/>
        </authorList>
    </citation>
    <scope>NUCLEOTIDE SEQUENCE [LARGE SCALE GENOMIC DNA]</scope>
    <source>
        <strain evidence="10">HAMBI 2975</strain>
    </source>
</reference>
<dbReference type="Gene3D" id="3.40.50.300">
    <property type="entry name" value="P-loop containing nucleotide triphosphate hydrolases"/>
    <property type="match status" value="1"/>
</dbReference>
<dbReference type="InterPro" id="IPR003439">
    <property type="entry name" value="ABC_transporter-like_ATP-bd"/>
</dbReference>
<evidence type="ECO:0000256" key="6">
    <source>
        <dbReference type="ARBA" id="ARBA00022840"/>
    </source>
</evidence>
<dbReference type="AlphaFoldDB" id="A0A1C3W0I0"/>
<dbReference type="PROSITE" id="PS50893">
    <property type="entry name" value="ABC_TRANSPORTER_2"/>
    <property type="match status" value="1"/>
</dbReference>
<evidence type="ECO:0000313" key="10">
    <source>
        <dbReference type="Proteomes" id="UP000199101"/>
    </source>
</evidence>
<evidence type="ECO:0000259" key="8">
    <source>
        <dbReference type="PROSITE" id="PS50893"/>
    </source>
</evidence>
<keyword evidence="4" id="KW-1003">Cell membrane</keyword>
<evidence type="ECO:0000313" key="9">
    <source>
        <dbReference type="EMBL" id="SCB33522.1"/>
    </source>
</evidence>
<evidence type="ECO:0000256" key="5">
    <source>
        <dbReference type="ARBA" id="ARBA00022741"/>
    </source>
</evidence>
<evidence type="ECO:0000256" key="3">
    <source>
        <dbReference type="ARBA" id="ARBA00022448"/>
    </source>
</evidence>
<evidence type="ECO:0000256" key="2">
    <source>
        <dbReference type="ARBA" id="ARBA00005417"/>
    </source>
</evidence>
<dbReference type="InterPro" id="IPR017871">
    <property type="entry name" value="ABC_transporter-like_CS"/>
</dbReference>
<dbReference type="SUPFAM" id="SSF52540">
    <property type="entry name" value="P-loop containing nucleoside triphosphate hydrolases"/>
    <property type="match status" value="1"/>
</dbReference>
<name>A0A1C3W0I0_9HYPH</name>
<evidence type="ECO:0000256" key="4">
    <source>
        <dbReference type="ARBA" id="ARBA00022475"/>
    </source>
</evidence>
<dbReference type="Proteomes" id="UP000199101">
    <property type="component" value="Unassembled WGS sequence"/>
</dbReference>
<keyword evidence="3" id="KW-0813">Transport</keyword>
<evidence type="ECO:0000256" key="7">
    <source>
        <dbReference type="ARBA" id="ARBA00023136"/>
    </source>
</evidence>
<keyword evidence="6 9" id="KW-0067">ATP-binding</keyword>
<protein>
    <submittedName>
        <fullName evidence="9">Putative ABC transport system ATP-binding protein</fullName>
    </submittedName>
</protein>
<comment type="subcellular location">
    <subcellularLocation>
        <location evidence="1">Cell membrane</location>
        <topology evidence="1">Peripheral membrane protein</topology>
    </subcellularLocation>
</comment>
<keyword evidence="5" id="KW-0547">Nucleotide-binding</keyword>
<proteinExistence type="inferred from homology"/>
<dbReference type="GO" id="GO:0005886">
    <property type="term" value="C:plasma membrane"/>
    <property type="evidence" value="ECO:0007669"/>
    <property type="project" value="UniProtKB-SubCell"/>
</dbReference>
<dbReference type="Pfam" id="PF00005">
    <property type="entry name" value="ABC_tran"/>
    <property type="match status" value="1"/>
</dbReference>
<keyword evidence="7" id="KW-0472">Membrane</keyword>
<dbReference type="InterPro" id="IPR027417">
    <property type="entry name" value="P-loop_NTPase"/>
</dbReference>
<dbReference type="OrthoDB" id="9776369at2"/>
<comment type="similarity">
    <text evidence="2">Belongs to the ABC transporter superfamily.</text>
</comment>
<dbReference type="GO" id="GO:0005524">
    <property type="term" value="F:ATP binding"/>
    <property type="evidence" value="ECO:0007669"/>
    <property type="project" value="UniProtKB-KW"/>
</dbReference>
<keyword evidence="10" id="KW-1185">Reference proteome</keyword>
<dbReference type="SMART" id="SM00382">
    <property type="entry name" value="AAA"/>
    <property type="match status" value="1"/>
</dbReference>
<dbReference type="STRING" id="410764.GA0061103_4634"/>